<name>A0AAW1K6B5_SAPOF</name>
<keyword evidence="1" id="KW-0539">Nucleus</keyword>
<feature type="compositionally biased region" description="Basic and acidic residues" evidence="2">
    <location>
        <begin position="409"/>
        <end position="420"/>
    </location>
</feature>
<feature type="compositionally biased region" description="Basic and acidic residues" evidence="2">
    <location>
        <begin position="354"/>
        <end position="366"/>
    </location>
</feature>
<feature type="region of interest" description="Disordered" evidence="2">
    <location>
        <begin position="354"/>
        <end position="420"/>
    </location>
</feature>
<dbReference type="GO" id="GO:0006355">
    <property type="term" value="P:regulation of DNA-templated transcription"/>
    <property type="evidence" value="ECO:0007669"/>
    <property type="project" value="InterPro"/>
</dbReference>
<dbReference type="InterPro" id="IPR036529">
    <property type="entry name" value="KIX_dom_sf"/>
</dbReference>
<sequence length="420" mass="47489">MPRPGPRPYECVRRAWHSDRHQPIRGSIIQQIFRVVTEAHSSTTRKNREWQEKIPRVVLKAEEIMYSKANSEAEYVNADTLWERLNDAIDTIIRRDESTETGQFLQPCIEAALVLGCVPVKASRSQRHSNPRCYLNPRFQETPQASPMVSDKINSHGPFSQPPAPSGNQLSIPRPGMVNQASSFALSSSQMSPTTSYTATQTVHHQYPLSFPRPMPCVATEYKSSLNLGSVHPLYHSSGFPNEESQLRFHSAQNSYSNSIIIGRPVGWPRAHPAFFPENVRSAADKNEQVVRTLDSHGKAIEMDCDLSLRLGPSDYCANVDRHLARVNDDDGSSSHHEANKYVELSLFPRHIASDSHESGYNRPEQEELDNNNSNNNNNNNTSLRKRKAGDYQEIEQGSAQRLPNLRHNQFDGETRWPGW</sequence>
<feature type="compositionally biased region" description="Low complexity" evidence="2">
    <location>
        <begin position="371"/>
        <end position="381"/>
    </location>
</feature>
<comment type="caution">
    <text evidence="3">The sequence shown here is derived from an EMBL/GenBank/DDBJ whole genome shotgun (WGS) entry which is preliminary data.</text>
</comment>
<evidence type="ECO:0000313" key="3">
    <source>
        <dbReference type="EMBL" id="KAK9715186.1"/>
    </source>
</evidence>
<dbReference type="GO" id="GO:0003712">
    <property type="term" value="F:transcription coregulator activity"/>
    <property type="evidence" value="ECO:0007669"/>
    <property type="project" value="InterPro"/>
</dbReference>
<protein>
    <recommendedName>
        <fullName evidence="5">Histone acetyltransferase</fullName>
    </recommendedName>
</protein>
<evidence type="ECO:0000256" key="2">
    <source>
        <dbReference type="SAM" id="MobiDB-lite"/>
    </source>
</evidence>
<dbReference type="AlphaFoldDB" id="A0AAW1K6B5"/>
<reference evidence="3" key="1">
    <citation type="submission" date="2024-03" db="EMBL/GenBank/DDBJ databases">
        <title>WGS assembly of Saponaria officinalis var. Norfolk2.</title>
        <authorList>
            <person name="Jenkins J."/>
            <person name="Shu S."/>
            <person name="Grimwood J."/>
            <person name="Barry K."/>
            <person name="Goodstein D."/>
            <person name="Schmutz J."/>
            <person name="Leebens-Mack J."/>
            <person name="Osbourn A."/>
        </authorList>
    </citation>
    <scope>NUCLEOTIDE SEQUENCE [LARGE SCALE GENOMIC DNA]</scope>
    <source>
        <strain evidence="3">JIC</strain>
    </source>
</reference>
<dbReference type="Proteomes" id="UP001443914">
    <property type="component" value="Unassembled WGS sequence"/>
</dbReference>
<evidence type="ECO:0000313" key="4">
    <source>
        <dbReference type="Proteomes" id="UP001443914"/>
    </source>
</evidence>
<evidence type="ECO:0008006" key="5">
    <source>
        <dbReference type="Google" id="ProtNLM"/>
    </source>
</evidence>
<dbReference type="PANTHER" id="PTHR35300">
    <property type="entry name" value="COACTIVATOR CBP, KIX DOMAIN-CONTAINING PROTEIN-RELATED"/>
    <property type="match status" value="1"/>
</dbReference>
<proteinExistence type="predicted"/>
<dbReference type="EMBL" id="JBDFQZ010000006">
    <property type="protein sequence ID" value="KAK9715186.1"/>
    <property type="molecule type" value="Genomic_DNA"/>
</dbReference>
<dbReference type="Gene3D" id="1.10.246.20">
    <property type="entry name" value="Coactivator CBP, KIX domain"/>
    <property type="match status" value="1"/>
</dbReference>
<organism evidence="3 4">
    <name type="scientific">Saponaria officinalis</name>
    <name type="common">Common soapwort</name>
    <name type="synonym">Lychnis saponaria</name>
    <dbReference type="NCBI Taxonomy" id="3572"/>
    <lineage>
        <taxon>Eukaryota</taxon>
        <taxon>Viridiplantae</taxon>
        <taxon>Streptophyta</taxon>
        <taxon>Embryophyta</taxon>
        <taxon>Tracheophyta</taxon>
        <taxon>Spermatophyta</taxon>
        <taxon>Magnoliopsida</taxon>
        <taxon>eudicotyledons</taxon>
        <taxon>Gunneridae</taxon>
        <taxon>Pentapetalae</taxon>
        <taxon>Caryophyllales</taxon>
        <taxon>Caryophyllaceae</taxon>
        <taxon>Caryophylleae</taxon>
        <taxon>Saponaria</taxon>
    </lineage>
</organism>
<dbReference type="PANTHER" id="PTHR35300:SF4">
    <property type="entry name" value="HISTONE ACETYLTRANSFERASE"/>
    <property type="match status" value="1"/>
</dbReference>
<accession>A0AAW1K6B5</accession>
<gene>
    <name evidence="3" type="ORF">RND81_06G148400</name>
</gene>
<keyword evidence="4" id="KW-1185">Reference proteome</keyword>
<feature type="region of interest" description="Disordered" evidence="2">
    <location>
        <begin position="155"/>
        <end position="175"/>
    </location>
</feature>
<evidence type="ECO:0000256" key="1">
    <source>
        <dbReference type="ARBA" id="ARBA00023242"/>
    </source>
</evidence>